<gene>
    <name evidence="5" type="ORF">CGZ94_18835</name>
</gene>
<dbReference type="GO" id="GO:0046872">
    <property type="term" value="F:metal ion binding"/>
    <property type="evidence" value="ECO:0007669"/>
    <property type="project" value="InterPro"/>
</dbReference>
<comment type="caution">
    <text evidence="5">The sequence shown here is derived from an EMBL/GenBank/DDBJ whole genome shotgun (WGS) entry which is preliminary data.</text>
</comment>
<dbReference type="Proteomes" id="UP000215896">
    <property type="component" value="Unassembled WGS sequence"/>
</dbReference>
<proteinExistence type="inferred from homology"/>
<name>A0A255G1F5_9ACTN</name>
<keyword evidence="6" id="KW-1185">Reference proteome</keyword>
<dbReference type="InterPro" id="IPR011249">
    <property type="entry name" value="Metalloenz_LuxS/M16"/>
</dbReference>
<evidence type="ECO:0000313" key="6">
    <source>
        <dbReference type="Proteomes" id="UP000215896"/>
    </source>
</evidence>
<dbReference type="Pfam" id="PF05193">
    <property type="entry name" value="Peptidase_M16_C"/>
    <property type="match status" value="1"/>
</dbReference>
<accession>A0A255G1F5</accession>
<evidence type="ECO:0000313" key="5">
    <source>
        <dbReference type="EMBL" id="OYO09759.1"/>
    </source>
</evidence>
<dbReference type="InterPro" id="IPR011765">
    <property type="entry name" value="Pept_M16_N"/>
</dbReference>
<organism evidence="5 6">
    <name type="scientific">Enemella evansiae</name>
    <dbReference type="NCBI Taxonomy" id="2016499"/>
    <lineage>
        <taxon>Bacteria</taxon>
        <taxon>Bacillati</taxon>
        <taxon>Actinomycetota</taxon>
        <taxon>Actinomycetes</taxon>
        <taxon>Propionibacteriales</taxon>
        <taxon>Propionibacteriaceae</taxon>
        <taxon>Enemella</taxon>
    </lineage>
</organism>
<protein>
    <submittedName>
        <fullName evidence="5">Peptidase M16</fullName>
    </submittedName>
</protein>
<evidence type="ECO:0000259" key="4">
    <source>
        <dbReference type="Pfam" id="PF05193"/>
    </source>
</evidence>
<comment type="similarity">
    <text evidence="1">Belongs to the peptidase M16 family.</text>
</comment>
<feature type="region of interest" description="Disordered" evidence="2">
    <location>
        <begin position="191"/>
        <end position="210"/>
    </location>
</feature>
<feature type="domain" description="Peptidase M16 C-terminal" evidence="4">
    <location>
        <begin position="149"/>
        <end position="333"/>
    </location>
</feature>
<reference evidence="5 6" key="1">
    <citation type="submission" date="2017-07" db="EMBL/GenBank/DDBJ databases">
        <title>Draft whole genome sequences of clinical Proprionibacteriaceae strains.</title>
        <authorList>
            <person name="Bernier A.-M."/>
            <person name="Bernard K."/>
            <person name="Domingo M.-C."/>
        </authorList>
    </citation>
    <scope>NUCLEOTIDE SEQUENCE [LARGE SCALE GENOMIC DNA]</scope>
    <source>
        <strain evidence="5 6">NML 030167</strain>
    </source>
</reference>
<dbReference type="Pfam" id="PF00675">
    <property type="entry name" value="Peptidase_M16"/>
    <property type="match status" value="1"/>
</dbReference>
<dbReference type="AlphaFoldDB" id="A0A255G1F5"/>
<dbReference type="OrthoDB" id="9811314at2"/>
<dbReference type="Gene3D" id="3.30.830.10">
    <property type="entry name" value="Metalloenzyme, LuxS/M16 peptidase-like"/>
    <property type="match status" value="2"/>
</dbReference>
<evidence type="ECO:0000256" key="1">
    <source>
        <dbReference type="ARBA" id="ARBA00007261"/>
    </source>
</evidence>
<evidence type="ECO:0000259" key="3">
    <source>
        <dbReference type="Pfam" id="PF00675"/>
    </source>
</evidence>
<sequence>MPGTGSFSIGCFVGTGSRHEATHLHGVSHFLEHVLFKGTRRRGAEEISAAIEQVGGDLNAYTAKEHTCFYAKTLADDAPIAVDVLTDMLSASLLRDADIDAERAVILDEIAMHHDDPADAAGELVASRLFAGTPLERSVIGSDASISALSRDQINSFWRRHYRAPRIVVAAAGRVDHDRLVDQLAEFDERLAGNGDQPRQRPARPKIDPGSVLVRSRPLEHALAVLGFPSPGVFTDGPGSAVDQRRYPLNLLSVVLGGGMSSRLFVEVRERRGLAYAIDAGESAYADAGSFTIEWGSVPERVADVTAVVRGSLAELLENGIGEAELARARGQLLGQTLLAFEGPTARMNRLGTAELSGDTRRMSEILEHYEQVTPDELATVAEELLTVPPVLSVVGGRVNRNRLTGLVERWL</sequence>
<evidence type="ECO:0000256" key="2">
    <source>
        <dbReference type="SAM" id="MobiDB-lite"/>
    </source>
</evidence>
<dbReference type="InterPro" id="IPR007863">
    <property type="entry name" value="Peptidase_M16_C"/>
</dbReference>
<dbReference type="PANTHER" id="PTHR11851:SF49">
    <property type="entry name" value="MITOCHONDRIAL-PROCESSING PEPTIDASE SUBUNIT ALPHA"/>
    <property type="match status" value="1"/>
</dbReference>
<dbReference type="PANTHER" id="PTHR11851">
    <property type="entry name" value="METALLOPROTEASE"/>
    <property type="match status" value="1"/>
</dbReference>
<dbReference type="SUPFAM" id="SSF63411">
    <property type="entry name" value="LuxS/MPP-like metallohydrolase"/>
    <property type="match status" value="2"/>
</dbReference>
<dbReference type="EMBL" id="NMVO01000017">
    <property type="protein sequence ID" value="OYO09759.1"/>
    <property type="molecule type" value="Genomic_DNA"/>
</dbReference>
<feature type="domain" description="Peptidase M16 N-terminal" evidence="3">
    <location>
        <begin position="7"/>
        <end position="141"/>
    </location>
</feature>
<dbReference type="InterPro" id="IPR050361">
    <property type="entry name" value="MPP/UQCRC_Complex"/>
</dbReference>